<reference evidence="2 3" key="1">
    <citation type="submission" date="2017-03" db="EMBL/GenBank/DDBJ databases">
        <title>Genome Survey of Euroglyphus maynei.</title>
        <authorList>
            <person name="Arlian L.G."/>
            <person name="Morgan M.S."/>
            <person name="Rider S.D."/>
        </authorList>
    </citation>
    <scope>NUCLEOTIDE SEQUENCE [LARGE SCALE GENOMIC DNA]</scope>
    <source>
        <strain evidence="2">Arlian Lab</strain>
        <tissue evidence="2">Whole body</tissue>
    </source>
</reference>
<keyword evidence="1" id="KW-0472">Membrane</keyword>
<evidence type="ECO:0000256" key="1">
    <source>
        <dbReference type="SAM" id="Phobius"/>
    </source>
</evidence>
<keyword evidence="1" id="KW-1133">Transmembrane helix</keyword>
<feature type="transmembrane region" description="Helical" evidence="1">
    <location>
        <begin position="6"/>
        <end position="32"/>
    </location>
</feature>
<comment type="caution">
    <text evidence="2">The sequence shown here is derived from an EMBL/GenBank/DDBJ whole genome shotgun (WGS) entry which is preliminary data.</text>
</comment>
<accession>A0A1Y3BM55</accession>
<organism evidence="2 3">
    <name type="scientific">Euroglyphus maynei</name>
    <name type="common">Mayne's house dust mite</name>
    <dbReference type="NCBI Taxonomy" id="6958"/>
    <lineage>
        <taxon>Eukaryota</taxon>
        <taxon>Metazoa</taxon>
        <taxon>Ecdysozoa</taxon>
        <taxon>Arthropoda</taxon>
        <taxon>Chelicerata</taxon>
        <taxon>Arachnida</taxon>
        <taxon>Acari</taxon>
        <taxon>Acariformes</taxon>
        <taxon>Sarcoptiformes</taxon>
        <taxon>Astigmata</taxon>
        <taxon>Psoroptidia</taxon>
        <taxon>Analgoidea</taxon>
        <taxon>Pyroglyphidae</taxon>
        <taxon>Pyroglyphinae</taxon>
        <taxon>Euroglyphus</taxon>
    </lineage>
</organism>
<sequence>MVLGKGVGVVVGVFFLNGGPVAVLEAGLRVYFRRTVVHGHSNVTEKAVRRKCVSLSGTMSSGLIITGAVGTFVLMVVGLTGESMK</sequence>
<name>A0A1Y3BM55_EURMA</name>
<feature type="transmembrane region" description="Helical" evidence="1">
    <location>
        <begin position="53"/>
        <end position="79"/>
    </location>
</feature>
<proteinExistence type="predicted"/>
<gene>
    <name evidence="2" type="ORF">BLA29_002317</name>
</gene>
<dbReference type="Proteomes" id="UP000194236">
    <property type="component" value="Unassembled WGS sequence"/>
</dbReference>
<protein>
    <submittedName>
        <fullName evidence="2">Uncharacterized protein</fullName>
    </submittedName>
</protein>
<keyword evidence="3" id="KW-1185">Reference proteome</keyword>
<evidence type="ECO:0000313" key="2">
    <source>
        <dbReference type="EMBL" id="OTF82071.1"/>
    </source>
</evidence>
<dbReference type="AlphaFoldDB" id="A0A1Y3BM55"/>
<keyword evidence="1" id="KW-0812">Transmembrane</keyword>
<dbReference type="EMBL" id="MUJZ01010365">
    <property type="protein sequence ID" value="OTF82071.1"/>
    <property type="molecule type" value="Genomic_DNA"/>
</dbReference>
<evidence type="ECO:0000313" key="3">
    <source>
        <dbReference type="Proteomes" id="UP000194236"/>
    </source>
</evidence>